<reference evidence="1" key="1">
    <citation type="submission" date="2021-02" db="EMBL/GenBank/DDBJ databases">
        <title>Genome-Resolved Metagenomics of a Microbial Community Performing Photosynthetic Biological Nutrient Removal.</title>
        <authorList>
            <person name="Mcdaniel E.A."/>
        </authorList>
    </citation>
    <scope>NUCLEOTIDE SEQUENCE</scope>
    <source>
        <strain evidence="1">UWPOB_OBS1</strain>
    </source>
</reference>
<organism evidence="1 2">
    <name type="scientific">Candidatus Obscuribacter phosphatis</name>
    <dbReference type="NCBI Taxonomy" id="1906157"/>
    <lineage>
        <taxon>Bacteria</taxon>
        <taxon>Bacillati</taxon>
        <taxon>Candidatus Melainabacteria</taxon>
        <taxon>Candidatus Obscuribacterales</taxon>
        <taxon>Candidatus Obscuribacteraceae</taxon>
        <taxon>Candidatus Obscuribacter</taxon>
    </lineage>
</organism>
<protein>
    <submittedName>
        <fullName evidence="1">Uncharacterized protein</fullName>
    </submittedName>
</protein>
<gene>
    <name evidence="1" type="ORF">J0M35_13650</name>
</gene>
<proteinExistence type="predicted"/>
<evidence type="ECO:0000313" key="2">
    <source>
        <dbReference type="Proteomes" id="UP000664277"/>
    </source>
</evidence>
<evidence type="ECO:0000313" key="1">
    <source>
        <dbReference type="EMBL" id="MBN8661405.1"/>
    </source>
</evidence>
<dbReference type="AlphaFoldDB" id="A0A8J7TLU1"/>
<dbReference type="EMBL" id="JAFLCK010000020">
    <property type="protein sequence ID" value="MBN8661405.1"/>
    <property type="molecule type" value="Genomic_DNA"/>
</dbReference>
<dbReference type="Proteomes" id="UP000664277">
    <property type="component" value="Unassembled WGS sequence"/>
</dbReference>
<sequence length="67" mass="7806">MLDQKSQNQTEQCRDLQRQLENFADPSRNQGVNALFEAERVRTQYDNKCTDLGFPSSKELLDSLKKK</sequence>
<accession>A0A8J7TLU1</accession>
<name>A0A8J7TLU1_9BACT</name>
<comment type="caution">
    <text evidence="1">The sequence shown here is derived from an EMBL/GenBank/DDBJ whole genome shotgun (WGS) entry which is preliminary data.</text>
</comment>